<name>A0A4Y9M3P2_9BRAD</name>
<evidence type="ECO:0000313" key="2">
    <source>
        <dbReference type="Proteomes" id="UP000297966"/>
    </source>
</evidence>
<sequence>MNTLDLVTLSADRAYQGFYAPHFELRIAGEIAPEKAIRDIVQITYSDNIKDIDSVDITLNNWDPENNLHKYIGKTEHKNTGKTQQAKASSPNSLASLFEPGLTPFELRLGYLGNLSLVSTVTITSMEPSFASSGASSLQLRGLNVLHRFRTKQHSEAWVNQKPSTIARKVGGRRLPVRVETPDPLPVEQPIPFIAQDNEHDIDFLLGLARRVGYELYVVPKTKGKPEHLRFEPSNRVVPAQDISLNWGESLIDFKPRLTTANQIAKVTVRGWDRARKKPIKVTVDLKDSEVRRINPDLHRLVEATGGREEITVTEPVFSEADARQRARAIMSDRLKQMVTADGTTIGLPGLRAGSVVEIGSLGASLSGRYFVEKTTHSFSDSGYTTRFTARRESSRRSGS</sequence>
<dbReference type="SUPFAM" id="SSF69279">
    <property type="entry name" value="Phage tail proteins"/>
    <property type="match status" value="1"/>
</dbReference>
<proteinExistence type="predicted"/>
<evidence type="ECO:0000313" key="1">
    <source>
        <dbReference type="EMBL" id="TFV49631.1"/>
    </source>
</evidence>
<comment type="caution">
    <text evidence="1">The sequence shown here is derived from an EMBL/GenBank/DDBJ whole genome shotgun (WGS) entry which is preliminary data.</text>
</comment>
<protein>
    <submittedName>
        <fullName evidence="1">Phage late control D family protein</fullName>
    </submittedName>
</protein>
<accession>A0A4Y9M3P2</accession>
<keyword evidence="2" id="KW-1185">Reference proteome</keyword>
<dbReference type="Pfam" id="PF05954">
    <property type="entry name" value="Phage_GPD"/>
    <property type="match status" value="1"/>
</dbReference>
<dbReference type="EMBL" id="SPQT01000002">
    <property type="protein sequence ID" value="TFV49631.1"/>
    <property type="molecule type" value="Genomic_DNA"/>
</dbReference>
<dbReference type="Proteomes" id="UP000297966">
    <property type="component" value="Unassembled WGS sequence"/>
</dbReference>
<dbReference type="OrthoDB" id="1907165at2"/>
<organism evidence="1 2">
    <name type="scientific">Bradyrhizobium niftali</name>
    <dbReference type="NCBI Taxonomy" id="2560055"/>
    <lineage>
        <taxon>Bacteria</taxon>
        <taxon>Pseudomonadati</taxon>
        <taxon>Pseudomonadota</taxon>
        <taxon>Alphaproteobacteria</taxon>
        <taxon>Hyphomicrobiales</taxon>
        <taxon>Nitrobacteraceae</taxon>
        <taxon>Bradyrhizobium</taxon>
    </lineage>
</organism>
<dbReference type="AlphaFoldDB" id="A0A4Y9M3P2"/>
<gene>
    <name evidence="1" type="ORF">E4K65_05370</name>
</gene>
<reference evidence="1 2" key="1">
    <citation type="submission" date="2019-03" db="EMBL/GenBank/DDBJ databases">
        <title>Bradyrhizobium diversity isolated from nodules of Chamaecrista fasciculata.</title>
        <authorList>
            <person name="Klepa M.S."/>
            <person name="Urquiaga M.O."/>
            <person name="Hungria M."/>
            <person name="Delamuta J.R."/>
        </authorList>
    </citation>
    <scope>NUCLEOTIDE SEQUENCE [LARGE SCALE GENOMIC DNA]</scope>
    <source>
        <strain evidence="1 2">CNPSo 3448</strain>
    </source>
</reference>